<dbReference type="Proteomes" id="UP000640426">
    <property type="component" value="Unassembled WGS sequence"/>
</dbReference>
<protein>
    <recommendedName>
        <fullName evidence="3">Flagellar export protein FliJ</fullName>
    </recommendedName>
</protein>
<evidence type="ECO:0000313" key="2">
    <source>
        <dbReference type="Proteomes" id="UP000640426"/>
    </source>
</evidence>
<name>A0ABS0XU62_9SPHN</name>
<evidence type="ECO:0000313" key="1">
    <source>
        <dbReference type="EMBL" id="MBJ6123583.1"/>
    </source>
</evidence>
<proteinExistence type="predicted"/>
<dbReference type="EMBL" id="JAELXS010000016">
    <property type="protein sequence ID" value="MBJ6123583.1"/>
    <property type="molecule type" value="Genomic_DNA"/>
</dbReference>
<comment type="caution">
    <text evidence="1">The sequence shown here is derived from an EMBL/GenBank/DDBJ whole genome shotgun (WGS) entry which is preliminary data.</text>
</comment>
<reference evidence="2" key="1">
    <citation type="submission" date="2020-12" db="EMBL/GenBank/DDBJ databases">
        <title>Hymenobacter sp.</title>
        <authorList>
            <person name="Kim M.K."/>
        </authorList>
    </citation>
    <scope>NUCLEOTIDE SEQUENCE [LARGE SCALE GENOMIC DNA]</scope>
    <source>
        <strain evidence="2">BT553</strain>
    </source>
</reference>
<evidence type="ECO:0008006" key="3">
    <source>
        <dbReference type="Google" id="ProtNLM"/>
    </source>
</evidence>
<sequence length="140" mass="15198">MTRAATLARIHRVRTLQLGLARADEMRHHDTLASETALTDRIAALVDAVAPTAEVLAAQHLSATAFYRERLQLSADAAASRVRVAGHRAMVAEEATRAAKRDQTAVEKLLDGARRIDLARAMRALEDMPAVSKGKRHGPC</sequence>
<dbReference type="RefSeq" id="WP_199041288.1">
    <property type="nucleotide sequence ID" value="NZ_JAELXS010000016.1"/>
</dbReference>
<organism evidence="1 2">
    <name type="scientific">Sphingomonas mollis</name>
    <dbReference type="NCBI Taxonomy" id="2795726"/>
    <lineage>
        <taxon>Bacteria</taxon>
        <taxon>Pseudomonadati</taxon>
        <taxon>Pseudomonadota</taxon>
        <taxon>Alphaproteobacteria</taxon>
        <taxon>Sphingomonadales</taxon>
        <taxon>Sphingomonadaceae</taxon>
        <taxon>Sphingomonas</taxon>
    </lineage>
</organism>
<keyword evidence="2" id="KW-1185">Reference proteome</keyword>
<accession>A0ABS0XU62</accession>
<gene>
    <name evidence="1" type="ORF">JAO74_17530</name>
</gene>